<protein>
    <submittedName>
        <fullName evidence="1">Uncharacterized protein</fullName>
    </submittedName>
</protein>
<sequence>MFNNDFQNLLDHAYDAAYGTIATGQTGQCLQCYSLIAPAANRPSTHWDVTLVETVERDSYAEAWHVYGYHIGREWQSLFARPWKQRIRVHV</sequence>
<dbReference type="AlphaFoldDB" id="A0A1F5VT72"/>
<comment type="caution">
    <text evidence="1">The sequence shown here is derived from an EMBL/GenBank/DDBJ whole genome shotgun (WGS) entry which is preliminary data.</text>
</comment>
<accession>A0A1F5VT72</accession>
<gene>
    <name evidence="1" type="ORF">A2Y62_01045</name>
</gene>
<evidence type="ECO:0000313" key="2">
    <source>
        <dbReference type="Proteomes" id="UP000178943"/>
    </source>
</evidence>
<dbReference type="EMBL" id="MFGW01000088">
    <property type="protein sequence ID" value="OGF66579.1"/>
    <property type="molecule type" value="Genomic_DNA"/>
</dbReference>
<dbReference type="Proteomes" id="UP000178943">
    <property type="component" value="Unassembled WGS sequence"/>
</dbReference>
<name>A0A1F5VT72_9BACT</name>
<reference evidence="1 2" key="1">
    <citation type="journal article" date="2016" name="Nat. Commun.">
        <title>Thousands of microbial genomes shed light on interconnected biogeochemical processes in an aquifer system.</title>
        <authorList>
            <person name="Anantharaman K."/>
            <person name="Brown C.T."/>
            <person name="Hug L.A."/>
            <person name="Sharon I."/>
            <person name="Castelle C.J."/>
            <person name="Probst A.J."/>
            <person name="Thomas B.C."/>
            <person name="Singh A."/>
            <person name="Wilkins M.J."/>
            <person name="Karaoz U."/>
            <person name="Brodie E.L."/>
            <person name="Williams K.H."/>
            <person name="Hubbard S.S."/>
            <person name="Banfield J.F."/>
        </authorList>
    </citation>
    <scope>NUCLEOTIDE SEQUENCE [LARGE SCALE GENOMIC DNA]</scope>
</reference>
<organism evidence="1 2">
    <name type="scientific">Candidatus Fischerbacteria bacterium RBG_13_37_8</name>
    <dbReference type="NCBI Taxonomy" id="1817863"/>
    <lineage>
        <taxon>Bacteria</taxon>
        <taxon>Candidatus Fischeribacteriota</taxon>
    </lineage>
</organism>
<proteinExistence type="predicted"/>
<dbReference type="STRING" id="1817863.A2Y62_01045"/>
<evidence type="ECO:0000313" key="1">
    <source>
        <dbReference type="EMBL" id="OGF66579.1"/>
    </source>
</evidence>